<keyword evidence="7" id="KW-0732">Signal</keyword>
<evidence type="ECO:0000256" key="3">
    <source>
        <dbReference type="ARBA" id="ARBA00022759"/>
    </source>
</evidence>
<evidence type="ECO:0000313" key="9">
    <source>
        <dbReference type="Proteomes" id="UP000522313"/>
    </source>
</evidence>
<evidence type="ECO:0000256" key="1">
    <source>
        <dbReference type="ARBA" id="ARBA00022722"/>
    </source>
</evidence>
<evidence type="ECO:0000256" key="5">
    <source>
        <dbReference type="ARBA" id="ARBA00023157"/>
    </source>
</evidence>
<evidence type="ECO:0000256" key="7">
    <source>
        <dbReference type="SAM" id="SignalP"/>
    </source>
</evidence>
<dbReference type="GO" id="GO:0006308">
    <property type="term" value="P:DNA catabolic process"/>
    <property type="evidence" value="ECO:0007669"/>
    <property type="project" value="InterPro"/>
</dbReference>
<proteinExistence type="predicted"/>
<dbReference type="Gene3D" id="1.10.575.10">
    <property type="entry name" value="P1 Nuclease"/>
    <property type="match status" value="1"/>
</dbReference>
<comment type="caution">
    <text evidence="8">The sequence shown here is derived from an EMBL/GenBank/DDBJ whole genome shotgun (WGS) entry which is preliminary data.</text>
</comment>
<name>A0A7X0MNQ4_9SPHN</name>
<dbReference type="InterPro" id="IPR003154">
    <property type="entry name" value="S1/P1nuclease"/>
</dbReference>
<gene>
    <name evidence="8" type="ORF">F4693_000673</name>
</gene>
<feature type="signal peptide" evidence="7">
    <location>
        <begin position="1"/>
        <end position="21"/>
    </location>
</feature>
<reference evidence="8 9" key="1">
    <citation type="submission" date="2020-08" db="EMBL/GenBank/DDBJ databases">
        <title>The Agave Microbiome: Exploring the role of microbial communities in plant adaptations to desert environments.</title>
        <authorList>
            <person name="Partida-Martinez L.P."/>
        </authorList>
    </citation>
    <scope>NUCLEOTIDE SEQUENCE [LARGE SCALE GENOMIC DNA]</scope>
    <source>
        <strain evidence="8 9">AS3.13</strain>
    </source>
</reference>
<dbReference type="AlphaFoldDB" id="A0A7X0MNQ4"/>
<keyword evidence="6" id="KW-0325">Glycoprotein</keyword>
<dbReference type="PANTHER" id="PTHR33146">
    <property type="entry name" value="ENDONUCLEASE 4"/>
    <property type="match status" value="1"/>
</dbReference>
<dbReference type="InterPro" id="IPR008947">
    <property type="entry name" value="PLipase_C/P1_nuclease_dom_sf"/>
</dbReference>
<dbReference type="EMBL" id="JACHBT010000003">
    <property type="protein sequence ID" value="MBB6503718.1"/>
    <property type="molecule type" value="Genomic_DNA"/>
</dbReference>
<sequence length="153" mass="16228">MRIFVAVAATVLTISPAPAFAWGKTGHRVVGQIADAHLSSKARAAVKRILSTESMAEASNWPDFMKSDPSPFWQKTASPWHYVTLPGDKIYDQVGAPPEGDAITALDRFSATLATVRHHSTTGAWRCVSSSTSSVTSPSRCTTATAPIVAATT</sequence>
<dbReference type="GO" id="GO:0046872">
    <property type="term" value="F:metal ion binding"/>
    <property type="evidence" value="ECO:0007669"/>
    <property type="project" value="UniProtKB-KW"/>
</dbReference>
<keyword evidence="4" id="KW-0378">Hydrolase</keyword>
<evidence type="ECO:0008006" key="10">
    <source>
        <dbReference type="Google" id="ProtNLM"/>
    </source>
</evidence>
<dbReference type="SUPFAM" id="SSF48537">
    <property type="entry name" value="Phospholipase C/P1 nuclease"/>
    <property type="match status" value="1"/>
</dbReference>
<reference evidence="8 9" key="2">
    <citation type="submission" date="2020-08" db="EMBL/GenBank/DDBJ databases">
        <authorList>
            <person name="Partida-Martinez L."/>
            <person name="Huntemann M."/>
            <person name="Clum A."/>
            <person name="Wang J."/>
            <person name="Palaniappan K."/>
            <person name="Ritter S."/>
            <person name="Chen I.-M."/>
            <person name="Stamatis D."/>
            <person name="Reddy T."/>
            <person name="O'Malley R."/>
            <person name="Daum C."/>
            <person name="Shapiro N."/>
            <person name="Ivanova N."/>
            <person name="Kyrpides N."/>
            <person name="Woyke T."/>
        </authorList>
    </citation>
    <scope>NUCLEOTIDE SEQUENCE [LARGE SCALE GENOMIC DNA]</scope>
    <source>
        <strain evidence="8 9">AS3.13</strain>
    </source>
</reference>
<accession>A0A7X0MNQ4</accession>
<dbReference type="PANTHER" id="PTHR33146:SF26">
    <property type="entry name" value="ENDONUCLEASE 4"/>
    <property type="match status" value="1"/>
</dbReference>
<feature type="chain" id="PRO_5030826023" description="S1/P1 Nuclease" evidence="7">
    <location>
        <begin position="22"/>
        <end position="153"/>
    </location>
</feature>
<keyword evidence="2" id="KW-0479">Metal-binding</keyword>
<dbReference type="CDD" id="cd11010">
    <property type="entry name" value="S1-P1_nuclease"/>
    <property type="match status" value="1"/>
</dbReference>
<keyword evidence="1" id="KW-0540">Nuclease</keyword>
<dbReference type="GO" id="GO:0004519">
    <property type="term" value="F:endonuclease activity"/>
    <property type="evidence" value="ECO:0007669"/>
    <property type="project" value="UniProtKB-KW"/>
</dbReference>
<evidence type="ECO:0000256" key="4">
    <source>
        <dbReference type="ARBA" id="ARBA00022801"/>
    </source>
</evidence>
<dbReference type="Pfam" id="PF02265">
    <property type="entry name" value="S1-P1_nuclease"/>
    <property type="match status" value="1"/>
</dbReference>
<organism evidence="8 9">
    <name type="scientific">Sphingomonas endophytica</name>
    <dbReference type="NCBI Taxonomy" id="869719"/>
    <lineage>
        <taxon>Bacteria</taxon>
        <taxon>Pseudomonadati</taxon>
        <taxon>Pseudomonadota</taxon>
        <taxon>Alphaproteobacteria</taxon>
        <taxon>Sphingomonadales</taxon>
        <taxon>Sphingomonadaceae</taxon>
        <taxon>Sphingomonas</taxon>
    </lineage>
</organism>
<protein>
    <recommendedName>
        <fullName evidence="10">S1/P1 Nuclease</fullName>
    </recommendedName>
</protein>
<keyword evidence="5" id="KW-1015">Disulfide bond</keyword>
<keyword evidence="3" id="KW-0255">Endonuclease</keyword>
<evidence type="ECO:0000256" key="2">
    <source>
        <dbReference type="ARBA" id="ARBA00022723"/>
    </source>
</evidence>
<evidence type="ECO:0000256" key="6">
    <source>
        <dbReference type="ARBA" id="ARBA00023180"/>
    </source>
</evidence>
<dbReference type="GO" id="GO:0016788">
    <property type="term" value="F:hydrolase activity, acting on ester bonds"/>
    <property type="evidence" value="ECO:0007669"/>
    <property type="project" value="InterPro"/>
</dbReference>
<evidence type="ECO:0000313" key="8">
    <source>
        <dbReference type="EMBL" id="MBB6503718.1"/>
    </source>
</evidence>
<dbReference type="GO" id="GO:0003676">
    <property type="term" value="F:nucleic acid binding"/>
    <property type="evidence" value="ECO:0007669"/>
    <property type="project" value="InterPro"/>
</dbReference>
<dbReference type="Proteomes" id="UP000522313">
    <property type="component" value="Unassembled WGS sequence"/>
</dbReference>